<proteinExistence type="predicted"/>
<dbReference type="Pfam" id="PF05552">
    <property type="entry name" value="MS_channel_1st_1"/>
    <property type="match status" value="2"/>
</dbReference>
<accession>A0A346XTI7</accession>
<feature type="transmembrane region" description="Helical" evidence="1">
    <location>
        <begin position="157"/>
        <end position="175"/>
    </location>
</feature>
<dbReference type="RefSeq" id="WP_114590329.1">
    <property type="nucleotide sequence ID" value="NZ_CP031165.1"/>
</dbReference>
<evidence type="ECO:0000256" key="1">
    <source>
        <dbReference type="SAM" id="Phobius"/>
    </source>
</evidence>
<keyword evidence="1" id="KW-1133">Transmembrane helix</keyword>
<protein>
    <submittedName>
        <fullName evidence="2">CmpX</fullName>
    </submittedName>
</protein>
<reference evidence="2 3" key="1">
    <citation type="submission" date="2018-09" db="EMBL/GenBank/DDBJ databases">
        <title>Complete genome sequence of Euzebya sp. DY32-46 isolated from seawater of Pacific Ocean.</title>
        <authorList>
            <person name="Xu L."/>
            <person name="Wu Y.-H."/>
            <person name="Xu X.-W."/>
        </authorList>
    </citation>
    <scope>NUCLEOTIDE SEQUENCE [LARGE SCALE GENOMIC DNA]</scope>
    <source>
        <strain evidence="2 3">DY32-46</strain>
    </source>
</reference>
<feature type="transmembrane region" description="Helical" evidence="1">
    <location>
        <begin position="84"/>
        <end position="105"/>
    </location>
</feature>
<keyword evidence="1" id="KW-0472">Membrane</keyword>
<name>A0A346XTI7_9ACTN</name>
<keyword evidence="3" id="KW-1185">Reference proteome</keyword>
<dbReference type="EMBL" id="CP031165">
    <property type="protein sequence ID" value="AXV05534.1"/>
    <property type="molecule type" value="Genomic_DNA"/>
</dbReference>
<dbReference type="AlphaFoldDB" id="A0A346XTI7"/>
<dbReference type="KEGG" id="euz:DVS28_a0833"/>
<sequence>MTPLVLAQSFDWQTPLENAVDAVVTFVPRLLAFLLILLVARFVAGAFRKATTFLLQRVHFDRTMDRAGIGQPLARAGFDDAGGFVAMIVYYAVLLLGLQLAISVFGPNPISDLINSVVAFVPKAIVAMVIIIITGLLVRAVNQVLQPFYANMDWGGIARSIVTVAIWMLGIFAALDQIDVAQDVVSTLFTTIVGSLGLIIVIKFGVGGIWAARDRFWPAVYDRIEGAARTDTPS</sequence>
<feature type="transmembrane region" description="Helical" evidence="1">
    <location>
        <begin position="26"/>
        <end position="47"/>
    </location>
</feature>
<dbReference type="InterPro" id="IPR008910">
    <property type="entry name" value="MSC_TM_helix"/>
</dbReference>
<gene>
    <name evidence="2" type="ORF">DVS28_a0833</name>
</gene>
<feature type="transmembrane region" description="Helical" evidence="1">
    <location>
        <begin position="125"/>
        <end position="145"/>
    </location>
</feature>
<dbReference type="Proteomes" id="UP000264006">
    <property type="component" value="Chromosome"/>
</dbReference>
<evidence type="ECO:0000313" key="2">
    <source>
        <dbReference type="EMBL" id="AXV05534.1"/>
    </source>
</evidence>
<feature type="transmembrane region" description="Helical" evidence="1">
    <location>
        <begin position="187"/>
        <end position="206"/>
    </location>
</feature>
<dbReference type="OrthoDB" id="5184470at2"/>
<evidence type="ECO:0000313" key="3">
    <source>
        <dbReference type="Proteomes" id="UP000264006"/>
    </source>
</evidence>
<keyword evidence="1" id="KW-0812">Transmembrane</keyword>
<organism evidence="2 3">
    <name type="scientific">Euzebya pacifica</name>
    <dbReference type="NCBI Taxonomy" id="1608957"/>
    <lineage>
        <taxon>Bacteria</taxon>
        <taxon>Bacillati</taxon>
        <taxon>Actinomycetota</taxon>
        <taxon>Nitriliruptoria</taxon>
        <taxon>Euzebyales</taxon>
    </lineage>
</organism>